<organism evidence="9">
    <name type="scientific">Rhodosorus marinus</name>
    <dbReference type="NCBI Taxonomy" id="101924"/>
    <lineage>
        <taxon>Eukaryota</taxon>
        <taxon>Rhodophyta</taxon>
        <taxon>Stylonematophyceae</taxon>
        <taxon>Stylonematales</taxon>
        <taxon>Stylonemataceae</taxon>
        <taxon>Rhodosorus</taxon>
    </lineage>
</organism>
<evidence type="ECO:0000256" key="7">
    <source>
        <dbReference type="RuleBase" id="RU000488"/>
    </source>
</evidence>
<feature type="repeat" description="Solcar" evidence="6">
    <location>
        <begin position="10"/>
        <end position="108"/>
    </location>
</feature>
<dbReference type="InterPro" id="IPR023395">
    <property type="entry name" value="MCP_dom_sf"/>
</dbReference>
<dbReference type="InterPro" id="IPR002067">
    <property type="entry name" value="MCP"/>
</dbReference>
<feature type="repeat" description="Solcar" evidence="6">
    <location>
        <begin position="212"/>
        <end position="301"/>
    </location>
</feature>
<evidence type="ECO:0000256" key="2">
    <source>
        <dbReference type="ARBA" id="ARBA00022448"/>
    </source>
</evidence>
<dbReference type="EMBL" id="HBHW01018404">
    <property type="protein sequence ID" value="CAE0046163.1"/>
    <property type="molecule type" value="Transcribed_RNA"/>
</dbReference>
<dbReference type="InterPro" id="IPR018108">
    <property type="entry name" value="MCP_transmembrane"/>
</dbReference>
<keyword evidence="2 7" id="KW-0813">Transport</keyword>
<evidence type="ECO:0000256" key="3">
    <source>
        <dbReference type="ARBA" id="ARBA00022692"/>
    </source>
</evidence>
<reference evidence="9" key="1">
    <citation type="submission" date="2021-01" db="EMBL/GenBank/DDBJ databases">
        <authorList>
            <person name="Corre E."/>
            <person name="Pelletier E."/>
            <person name="Niang G."/>
            <person name="Scheremetjew M."/>
            <person name="Finn R."/>
            <person name="Kale V."/>
            <person name="Holt S."/>
            <person name="Cochrane G."/>
            <person name="Meng A."/>
            <person name="Brown T."/>
            <person name="Cohen L."/>
        </authorList>
    </citation>
    <scope>NUCLEOTIDE SEQUENCE</scope>
    <source>
        <strain evidence="9">CCMP 769</strain>
    </source>
</reference>
<dbReference type="PROSITE" id="PS50920">
    <property type="entry name" value="SOLCAR"/>
    <property type="match status" value="3"/>
</dbReference>
<evidence type="ECO:0000256" key="4">
    <source>
        <dbReference type="ARBA" id="ARBA00022737"/>
    </source>
</evidence>
<dbReference type="GO" id="GO:0055085">
    <property type="term" value="P:transmembrane transport"/>
    <property type="evidence" value="ECO:0007669"/>
    <property type="project" value="InterPro"/>
</dbReference>
<feature type="repeat" description="Solcar" evidence="6">
    <location>
        <begin position="114"/>
        <end position="200"/>
    </location>
</feature>
<keyword evidence="3 6" id="KW-0812">Transmembrane</keyword>
<keyword evidence="4" id="KW-0677">Repeat</keyword>
<dbReference type="Gene3D" id="1.50.40.10">
    <property type="entry name" value="Mitochondrial carrier domain"/>
    <property type="match status" value="1"/>
</dbReference>
<protein>
    <recommendedName>
        <fullName evidence="10">Mitochondrial carrier protein</fullName>
    </recommendedName>
</protein>
<dbReference type="GO" id="GO:0016020">
    <property type="term" value="C:membrane"/>
    <property type="evidence" value="ECO:0007669"/>
    <property type="project" value="UniProtKB-SubCell"/>
</dbReference>
<dbReference type="PRINTS" id="PR00926">
    <property type="entry name" value="MITOCARRIER"/>
</dbReference>
<comment type="similarity">
    <text evidence="7">Belongs to the mitochondrial carrier (TC 2.A.29) family.</text>
</comment>
<gene>
    <name evidence="8" type="ORF">RMAR00112_LOCUS14138</name>
    <name evidence="9" type="ORF">RMAR00112_LOCUS14140</name>
</gene>
<sequence length="307" mass="34496">MEDDDAEAKRHVVRDLLAGSIAAGTARMFVAPLDVVKIRFQVMDELSNGTSRSRLGSQKAYRSVGHAFNEIVQKEGFRALWKGNFPALFMIVPYGGIQFASYHYISRAIGNRVGEPYTSLIGGALSGMNATLFTYPLDLLRTRLAVQREPRMYKTFMDAVRTILADEGLRGFYAGVQPTLIEIVPYIALHFTFYEGLKSVFRRFHEDPNYKLNPVESLIAGGLSGLGSKILTLPLDTVKKRMQVQGQFYSETKYTGFLDVFQKVYRSDGLKGLFRGWQPSIIKAVPNSAITFAIFESAKQWLDKYIS</sequence>
<evidence type="ECO:0000256" key="6">
    <source>
        <dbReference type="PROSITE-ProRule" id="PRU00282"/>
    </source>
</evidence>
<dbReference type="AlphaFoldDB" id="A0A7S2ZNN5"/>
<dbReference type="PANTHER" id="PTHR24089">
    <property type="entry name" value="SOLUTE CARRIER FAMILY 25"/>
    <property type="match status" value="1"/>
</dbReference>
<accession>A0A7S2ZNN5</accession>
<proteinExistence type="inferred from homology"/>
<keyword evidence="5 6" id="KW-0472">Membrane</keyword>
<evidence type="ECO:0000313" key="8">
    <source>
        <dbReference type="EMBL" id="CAE0046161.1"/>
    </source>
</evidence>
<name>A0A7S2ZNN5_9RHOD</name>
<evidence type="ECO:0000313" key="9">
    <source>
        <dbReference type="EMBL" id="CAE0046163.1"/>
    </source>
</evidence>
<dbReference type="EMBL" id="HBHW01018402">
    <property type="protein sequence ID" value="CAE0046161.1"/>
    <property type="molecule type" value="Transcribed_RNA"/>
</dbReference>
<evidence type="ECO:0000256" key="1">
    <source>
        <dbReference type="ARBA" id="ARBA00004141"/>
    </source>
</evidence>
<evidence type="ECO:0000256" key="5">
    <source>
        <dbReference type="ARBA" id="ARBA00023136"/>
    </source>
</evidence>
<dbReference type="SUPFAM" id="SSF103506">
    <property type="entry name" value="Mitochondrial carrier"/>
    <property type="match status" value="1"/>
</dbReference>
<dbReference type="Pfam" id="PF00153">
    <property type="entry name" value="Mito_carr"/>
    <property type="match status" value="3"/>
</dbReference>
<evidence type="ECO:0008006" key="10">
    <source>
        <dbReference type="Google" id="ProtNLM"/>
    </source>
</evidence>
<comment type="subcellular location">
    <subcellularLocation>
        <location evidence="1">Membrane</location>
        <topology evidence="1">Multi-pass membrane protein</topology>
    </subcellularLocation>
</comment>